<dbReference type="EMBL" id="CACVKT020005342">
    <property type="protein sequence ID" value="CAC5394648.1"/>
    <property type="molecule type" value="Genomic_DNA"/>
</dbReference>
<dbReference type="Proteomes" id="UP000507470">
    <property type="component" value="Unassembled WGS sequence"/>
</dbReference>
<dbReference type="InterPro" id="IPR011333">
    <property type="entry name" value="SKP1/BTB/POZ_sf"/>
</dbReference>
<gene>
    <name evidence="2" type="ORF">MCOR_29377</name>
</gene>
<sequence length="388" mass="44776">MAVIGSIIISKFGYKKDVYTDDVIITEANSIDLLKAAHKYEFEGLLIKCQNYLHRETNIDNSCSIFSWGRHLELSSLTEKTLDFIVDNADDVFKTEGFLSLSNDDLHTLLSREDICAFEEEIITAAIKWAKNKCKQEMVETNGQTMRQALGTVIYTLRIPLLSLEEYSDTVVKSRILSEEEELGLYKYFTMSKKRLEDLCGFDKSSRNRLSLFVKAENIFKKREVENIHDFSKVENGLHRSKLLNHGDKYMYKFQTKYHYQRIDYLQKYSFFSPESFFINAMTISLPVLSEKNIPVPEEIQISGSVPTSKIKLPVNETQLVDMNRYVEKNEEIEIYFTSSSKLDKQCKKNESSGWREIKIGSNKSVFIQIEGNYSIVSAIDISAAKMK</sequence>
<dbReference type="PANTHER" id="PTHR45774">
    <property type="entry name" value="BTB/POZ DOMAIN-CONTAINING"/>
    <property type="match status" value="1"/>
</dbReference>
<dbReference type="Gene3D" id="1.25.40.420">
    <property type="match status" value="1"/>
</dbReference>
<proteinExistence type="predicted"/>
<dbReference type="SMART" id="SM00875">
    <property type="entry name" value="BACK"/>
    <property type="match status" value="1"/>
</dbReference>
<reference evidence="2 3" key="1">
    <citation type="submission" date="2020-06" db="EMBL/GenBank/DDBJ databases">
        <authorList>
            <person name="Li R."/>
            <person name="Bekaert M."/>
        </authorList>
    </citation>
    <scope>NUCLEOTIDE SEQUENCE [LARGE SCALE GENOMIC DNA]</scope>
    <source>
        <strain evidence="3">wild</strain>
    </source>
</reference>
<evidence type="ECO:0000259" key="1">
    <source>
        <dbReference type="SMART" id="SM00875"/>
    </source>
</evidence>
<dbReference type="PANTHER" id="PTHR45774:SF3">
    <property type="entry name" value="BTB (POZ) DOMAIN-CONTAINING 2B-RELATED"/>
    <property type="match status" value="1"/>
</dbReference>
<keyword evidence="3" id="KW-1185">Reference proteome</keyword>
<evidence type="ECO:0000313" key="2">
    <source>
        <dbReference type="EMBL" id="CAC5394648.1"/>
    </source>
</evidence>
<dbReference type="InterPro" id="IPR011705">
    <property type="entry name" value="BACK"/>
</dbReference>
<feature type="domain" description="BACK" evidence="1">
    <location>
        <begin position="62"/>
        <end position="172"/>
    </location>
</feature>
<evidence type="ECO:0000313" key="3">
    <source>
        <dbReference type="Proteomes" id="UP000507470"/>
    </source>
</evidence>
<protein>
    <submittedName>
        <fullName evidence="2">BTBD9</fullName>
    </submittedName>
</protein>
<accession>A0A6J8CE12</accession>
<dbReference type="AlphaFoldDB" id="A0A6J8CE12"/>
<dbReference type="Pfam" id="PF07707">
    <property type="entry name" value="BACK"/>
    <property type="match status" value="1"/>
</dbReference>
<dbReference type="Gene3D" id="3.30.710.10">
    <property type="entry name" value="Potassium Channel Kv1.1, Chain A"/>
    <property type="match status" value="1"/>
</dbReference>
<name>A0A6J8CE12_MYTCO</name>
<organism evidence="2 3">
    <name type="scientific">Mytilus coruscus</name>
    <name type="common">Sea mussel</name>
    <dbReference type="NCBI Taxonomy" id="42192"/>
    <lineage>
        <taxon>Eukaryota</taxon>
        <taxon>Metazoa</taxon>
        <taxon>Spiralia</taxon>
        <taxon>Lophotrochozoa</taxon>
        <taxon>Mollusca</taxon>
        <taxon>Bivalvia</taxon>
        <taxon>Autobranchia</taxon>
        <taxon>Pteriomorphia</taxon>
        <taxon>Mytilida</taxon>
        <taxon>Mytiloidea</taxon>
        <taxon>Mytilidae</taxon>
        <taxon>Mytilinae</taxon>
        <taxon>Mytilus</taxon>
    </lineage>
</organism>
<dbReference type="OrthoDB" id="6101996at2759"/>